<protein>
    <submittedName>
        <fullName evidence="1">Unannotated protein</fullName>
    </submittedName>
</protein>
<dbReference type="EMBL" id="CAEZXM010000225">
    <property type="protein sequence ID" value="CAB4699655.1"/>
    <property type="molecule type" value="Genomic_DNA"/>
</dbReference>
<gene>
    <name evidence="1" type="ORF">UFOPK2366_01203</name>
</gene>
<proteinExistence type="predicted"/>
<accession>A0A6J6PSC4</accession>
<evidence type="ECO:0000313" key="1">
    <source>
        <dbReference type="EMBL" id="CAB4699655.1"/>
    </source>
</evidence>
<name>A0A6J6PSC4_9ZZZZ</name>
<reference evidence="1" key="1">
    <citation type="submission" date="2020-05" db="EMBL/GenBank/DDBJ databases">
        <authorList>
            <person name="Chiriac C."/>
            <person name="Salcher M."/>
            <person name="Ghai R."/>
            <person name="Kavagutti S V."/>
        </authorList>
    </citation>
    <scope>NUCLEOTIDE SEQUENCE</scope>
</reference>
<organism evidence="1">
    <name type="scientific">freshwater metagenome</name>
    <dbReference type="NCBI Taxonomy" id="449393"/>
    <lineage>
        <taxon>unclassified sequences</taxon>
        <taxon>metagenomes</taxon>
        <taxon>ecological metagenomes</taxon>
    </lineage>
</organism>
<sequence length="84" mass="8852">MTLDEAGDNRLQFFFGGHVGGVAELLETIGQARIGEHHAEALQIAVEATLVRCNAHGFDEIGVFVAQVADALDRSGVVFGEAGE</sequence>
<dbReference type="AlphaFoldDB" id="A0A6J6PSC4"/>